<accession>A0A392U167</accession>
<evidence type="ECO:0000313" key="2">
    <source>
        <dbReference type="Proteomes" id="UP000265520"/>
    </source>
</evidence>
<dbReference type="AlphaFoldDB" id="A0A392U167"/>
<comment type="caution">
    <text evidence="1">The sequence shown here is derived from an EMBL/GenBank/DDBJ whole genome shotgun (WGS) entry which is preliminary data.</text>
</comment>
<dbReference type="Proteomes" id="UP000265520">
    <property type="component" value="Unassembled WGS sequence"/>
</dbReference>
<evidence type="ECO:0000313" key="1">
    <source>
        <dbReference type="EMBL" id="MCI66220.1"/>
    </source>
</evidence>
<organism evidence="1 2">
    <name type="scientific">Trifolium medium</name>
    <dbReference type="NCBI Taxonomy" id="97028"/>
    <lineage>
        <taxon>Eukaryota</taxon>
        <taxon>Viridiplantae</taxon>
        <taxon>Streptophyta</taxon>
        <taxon>Embryophyta</taxon>
        <taxon>Tracheophyta</taxon>
        <taxon>Spermatophyta</taxon>
        <taxon>Magnoliopsida</taxon>
        <taxon>eudicotyledons</taxon>
        <taxon>Gunneridae</taxon>
        <taxon>Pentapetalae</taxon>
        <taxon>rosids</taxon>
        <taxon>fabids</taxon>
        <taxon>Fabales</taxon>
        <taxon>Fabaceae</taxon>
        <taxon>Papilionoideae</taxon>
        <taxon>50 kb inversion clade</taxon>
        <taxon>NPAAA clade</taxon>
        <taxon>Hologalegina</taxon>
        <taxon>IRL clade</taxon>
        <taxon>Trifolieae</taxon>
        <taxon>Trifolium</taxon>
    </lineage>
</organism>
<feature type="non-terminal residue" evidence="1">
    <location>
        <position position="1"/>
    </location>
</feature>
<protein>
    <submittedName>
        <fullName evidence="1">Uncharacterized protein</fullName>
    </submittedName>
</protein>
<sequence length="37" mass="3857">GRKLISCCVCIIAGSAAATLLSLNVLYVSMDLWNGAE</sequence>
<dbReference type="EMBL" id="LXQA010691121">
    <property type="protein sequence ID" value="MCI66220.1"/>
    <property type="molecule type" value="Genomic_DNA"/>
</dbReference>
<name>A0A392U167_9FABA</name>
<proteinExistence type="predicted"/>
<reference evidence="1 2" key="1">
    <citation type="journal article" date="2018" name="Front. Plant Sci.">
        <title>Red Clover (Trifolium pratense) and Zigzag Clover (T. medium) - A Picture of Genomic Similarities and Differences.</title>
        <authorList>
            <person name="Dluhosova J."/>
            <person name="Istvanek J."/>
            <person name="Nedelnik J."/>
            <person name="Repkova J."/>
        </authorList>
    </citation>
    <scope>NUCLEOTIDE SEQUENCE [LARGE SCALE GENOMIC DNA]</scope>
    <source>
        <strain evidence="2">cv. 10/8</strain>
        <tissue evidence="1">Leaf</tissue>
    </source>
</reference>
<keyword evidence="2" id="KW-1185">Reference proteome</keyword>